<keyword evidence="3" id="KW-1185">Reference proteome</keyword>
<sequence>MSRTPNSGVHLSRDFQYKSIEALLDRILRQPAADGSARCAQEQLEPREGHRDTWSPSPPKTAIRFFNDTLRVEAPPLSSGPPEVPDSRDIQALITSFRALVKLADGQLTGFRARRLARESQVASN</sequence>
<dbReference type="RefSeq" id="XP_042916924.1">
    <property type="nucleotide sequence ID" value="XM_043070251.1"/>
</dbReference>
<accession>A0A2K3CY86</accession>
<gene>
    <name evidence="2" type="ORF">CHLRE_14g624476v5</name>
</gene>
<dbReference type="KEGG" id="cre:CHLRE_14g624476v5"/>
<dbReference type="GeneID" id="66056274"/>
<dbReference type="EMBL" id="CM008975">
    <property type="protein sequence ID" value="PNW73240.1"/>
    <property type="molecule type" value="Genomic_DNA"/>
</dbReference>
<protein>
    <submittedName>
        <fullName evidence="2">Uncharacterized protein</fullName>
    </submittedName>
</protein>
<evidence type="ECO:0000313" key="3">
    <source>
        <dbReference type="Proteomes" id="UP000006906"/>
    </source>
</evidence>
<dbReference type="InParanoid" id="A0A2K3CY86"/>
<proteinExistence type="predicted"/>
<feature type="compositionally biased region" description="Basic and acidic residues" evidence="1">
    <location>
        <begin position="44"/>
        <end position="53"/>
    </location>
</feature>
<name>A0A2K3CY86_CHLRE</name>
<evidence type="ECO:0000313" key="2">
    <source>
        <dbReference type="EMBL" id="PNW73240.1"/>
    </source>
</evidence>
<feature type="region of interest" description="Disordered" evidence="1">
    <location>
        <begin position="34"/>
        <end position="60"/>
    </location>
</feature>
<dbReference type="Proteomes" id="UP000006906">
    <property type="component" value="Chromosome 14"/>
</dbReference>
<reference evidence="2 3" key="1">
    <citation type="journal article" date="2007" name="Science">
        <title>The Chlamydomonas genome reveals the evolution of key animal and plant functions.</title>
        <authorList>
            <person name="Merchant S.S."/>
            <person name="Prochnik S.E."/>
            <person name="Vallon O."/>
            <person name="Harris E.H."/>
            <person name="Karpowicz S.J."/>
            <person name="Witman G.B."/>
            <person name="Terry A."/>
            <person name="Salamov A."/>
            <person name="Fritz-Laylin L.K."/>
            <person name="Marechal-Drouard L."/>
            <person name="Marshall W.F."/>
            <person name="Qu L.H."/>
            <person name="Nelson D.R."/>
            <person name="Sanderfoot A.A."/>
            <person name="Spalding M.H."/>
            <person name="Kapitonov V.V."/>
            <person name="Ren Q."/>
            <person name="Ferris P."/>
            <person name="Lindquist E."/>
            <person name="Shapiro H."/>
            <person name="Lucas S.M."/>
            <person name="Grimwood J."/>
            <person name="Schmutz J."/>
            <person name="Cardol P."/>
            <person name="Cerutti H."/>
            <person name="Chanfreau G."/>
            <person name="Chen C.L."/>
            <person name="Cognat V."/>
            <person name="Croft M.T."/>
            <person name="Dent R."/>
            <person name="Dutcher S."/>
            <person name="Fernandez E."/>
            <person name="Fukuzawa H."/>
            <person name="Gonzalez-Ballester D."/>
            <person name="Gonzalez-Halphen D."/>
            <person name="Hallmann A."/>
            <person name="Hanikenne M."/>
            <person name="Hippler M."/>
            <person name="Inwood W."/>
            <person name="Jabbari K."/>
            <person name="Kalanon M."/>
            <person name="Kuras R."/>
            <person name="Lefebvre P.A."/>
            <person name="Lemaire S.D."/>
            <person name="Lobanov A.V."/>
            <person name="Lohr M."/>
            <person name="Manuell A."/>
            <person name="Meier I."/>
            <person name="Mets L."/>
            <person name="Mittag M."/>
            <person name="Mittelmeier T."/>
            <person name="Moroney J.V."/>
            <person name="Moseley J."/>
            <person name="Napoli C."/>
            <person name="Nedelcu A.M."/>
            <person name="Niyogi K."/>
            <person name="Novoselov S.V."/>
            <person name="Paulsen I.T."/>
            <person name="Pazour G."/>
            <person name="Purton S."/>
            <person name="Ral J.P."/>
            <person name="Riano-Pachon D.M."/>
            <person name="Riekhof W."/>
            <person name="Rymarquis L."/>
            <person name="Schroda M."/>
            <person name="Stern D."/>
            <person name="Umen J."/>
            <person name="Willows R."/>
            <person name="Wilson N."/>
            <person name="Zimmer S.L."/>
            <person name="Allmer J."/>
            <person name="Balk J."/>
            <person name="Bisova K."/>
            <person name="Chen C.J."/>
            <person name="Elias M."/>
            <person name="Gendler K."/>
            <person name="Hauser C."/>
            <person name="Lamb M.R."/>
            <person name="Ledford H."/>
            <person name="Long J.C."/>
            <person name="Minagawa J."/>
            <person name="Page M.D."/>
            <person name="Pan J."/>
            <person name="Pootakham W."/>
            <person name="Roje S."/>
            <person name="Rose A."/>
            <person name="Stahlberg E."/>
            <person name="Terauchi A.M."/>
            <person name="Yang P."/>
            <person name="Ball S."/>
            <person name="Bowler C."/>
            <person name="Dieckmann C.L."/>
            <person name="Gladyshev V.N."/>
            <person name="Green P."/>
            <person name="Jorgensen R."/>
            <person name="Mayfield S."/>
            <person name="Mueller-Roeber B."/>
            <person name="Rajamani S."/>
            <person name="Sayre R.T."/>
            <person name="Brokstein P."/>
            <person name="Dubchak I."/>
            <person name="Goodstein D."/>
            <person name="Hornick L."/>
            <person name="Huang Y.W."/>
            <person name="Jhaveri J."/>
            <person name="Luo Y."/>
            <person name="Martinez D."/>
            <person name="Ngau W.C."/>
            <person name="Otillar B."/>
            <person name="Poliakov A."/>
            <person name="Porter A."/>
            <person name="Szajkowski L."/>
            <person name="Werner G."/>
            <person name="Zhou K."/>
            <person name="Grigoriev I.V."/>
            <person name="Rokhsar D.S."/>
            <person name="Grossman A.R."/>
        </authorList>
    </citation>
    <scope>NUCLEOTIDE SEQUENCE [LARGE SCALE GENOMIC DNA]</scope>
    <source>
        <strain evidence="3">CC-503</strain>
    </source>
</reference>
<evidence type="ECO:0000256" key="1">
    <source>
        <dbReference type="SAM" id="MobiDB-lite"/>
    </source>
</evidence>
<organism evidence="2 3">
    <name type="scientific">Chlamydomonas reinhardtii</name>
    <name type="common">Chlamydomonas smithii</name>
    <dbReference type="NCBI Taxonomy" id="3055"/>
    <lineage>
        <taxon>Eukaryota</taxon>
        <taxon>Viridiplantae</taxon>
        <taxon>Chlorophyta</taxon>
        <taxon>core chlorophytes</taxon>
        <taxon>Chlorophyceae</taxon>
        <taxon>CS clade</taxon>
        <taxon>Chlamydomonadales</taxon>
        <taxon>Chlamydomonadaceae</taxon>
        <taxon>Chlamydomonas</taxon>
    </lineage>
</organism>
<dbReference type="Gramene" id="PNW73240">
    <property type="protein sequence ID" value="PNW73240"/>
    <property type="gene ID" value="CHLRE_14g624476v5"/>
</dbReference>
<dbReference type="AlphaFoldDB" id="A0A2K3CY86"/>